<evidence type="ECO:0000313" key="3">
    <source>
        <dbReference type="Proteomes" id="UP000541470"/>
    </source>
</evidence>
<comment type="caution">
    <text evidence="2">The sequence shown here is derived from an EMBL/GenBank/DDBJ whole genome shotgun (WGS) entry which is preliminary data.</text>
</comment>
<feature type="transmembrane region" description="Helical" evidence="1">
    <location>
        <begin position="60"/>
        <end position="87"/>
    </location>
</feature>
<dbReference type="EMBL" id="JABBGK010000002">
    <property type="protein sequence ID" value="NML75004.1"/>
    <property type="molecule type" value="Genomic_DNA"/>
</dbReference>
<keyword evidence="1" id="KW-1133">Transmembrane helix</keyword>
<dbReference type="Proteomes" id="UP000541470">
    <property type="component" value="Unassembled WGS sequence"/>
</dbReference>
<feature type="transmembrane region" description="Helical" evidence="1">
    <location>
        <begin position="184"/>
        <end position="211"/>
    </location>
</feature>
<keyword evidence="1" id="KW-0472">Membrane</keyword>
<organism evidence="2 3">
    <name type="scientific">Rhizobium terricola</name>
    <dbReference type="NCBI Taxonomy" id="2728849"/>
    <lineage>
        <taxon>Bacteria</taxon>
        <taxon>Pseudomonadati</taxon>
        <taxon>Pseudomonadota</taxon>
        <taxon>Alphaproteobacteria</taxon>
        <taxon>Hyphomicrobiales</taxon>
        <taxon>Rhizobiaceae</taxon>
        <taxon>Rhizobium/Agrobacterium group</taxon>
        <taxon>Rhizobium</taxon>
    </lineage>
</organism>
<sequence length="423" mass="46083">MSNQAVRRQAVYPSMPARRPAPRGDGQTWSSVVVALPLLVFAVPMGIGNSVTQPLSLLALLPYVFLARSGLLLTGPFLLLVVLWSAVQVSITGEPYSYFQLFRQGMPFSFLCVLLAGYGPMSRTIAGILARHRSTRRLSSPVDVLVYIFAVSQALQVLLFRVGIEVANIASFSEDGSRVLLYPTTSALLIFFYAAVTQRYGLLLIVGLTLLESGAKSILLIMGMLFVIALFVRFSVRNTVFGILSAAVLGLVISVGSPVAFERLQTFWSDGGSVDETRAEEIRYAQKTVLADAGTLLLGRGLMLPVGPGIPSSDPRWQEYSRFDVENGYWSMLAKVGLVGAAWFIVILSRMGFSLATGAVLLIWSVFSFKNGYQFFATFDGCYLVVWSCFLGAALEKGRLPARGHHDLLVSPWSSPLPKSEKG</sequence>
<feature type="transmembrane region" description="Helical" evidence="1">
    <location>
        <begin position="373"/>
        <end position="395"/>
    </location>
</feature>
<gene>
    <name evidence="2" type="ORF">HHL25_12800</name>
</gene>
<dbReference type="AlphaFoldDB" id="A0A7Y0AWX9"/>
<feature type="transmembrane region" description="Helical" evidence="1">
    <location>
        <begin position="142"/>
        <end position="164"/>
    </location>
</feature>
<feature type="transmembrane region" description="Helical" evidence="1">
    <location>
        <begin position="107"/>
        <end position="130"/>
    </location>
</feature>
<accession>A0A7Y0AWX9</accession>
<protein>
    <recommendedName>
        <fullName evidence="4">O-antigen ligase domain-containing protein</fullName>
    </recommendedName>
</protein>
<feature type="transmembrane region" description="Helical" evidence="1">
    <location>
        <begin position="242"/>
        <end position="261"/>
    </location>
</feature>
<feature type="transmembrane region" description="Helical" evidence="1">
    <location>
        <begin position="341"/>
        <end position="367"/>
    </location>
</feature>
<proteinExistence type="predicted"/>
<evidence type="ECO:0008006" key="4">
    <source>
        <dbReference type="Google" id="ProtNLM"/>
    </source>
</evidence>
<keyword evidence="3" id="KW-1185">Reference proteome</keyword>
<dbReference type="RefSeq" id="WP_169591154.1">
    <property type="nucleotide sequence ID" value="NZ_JABBGK010000002.1"/>
</dbReference>
<reference evidence="2 3" key="1">
    <citation type="submission" date="2020-04" db="EMBL/GenBank/DDBJ databases">
        <title>Rhizobium sp. S-51 isolated from soil.</title>
        <authorList>
            <person name="Dahal R.H."/>
        </authorList>
    </citation>
    <scope>NUCLEOTIDE SEQUENCE [LARGE SCALE GENOMIC DNA]</scope>
    <source>
        <strain evidence="2 3">S-51</strain>
    </source>
</reference>
<name>A0A7Y0AWX9_9HYPH</name>
<keyword evidence="1" id="KW-0812">Transmembrane</keyword>
<feature type="transmembrane region" description="Helical" evidence="1">
    <location>
        <begin position="218"/>
        <end position="236"/>
    </location>
</feature>
<evidence type="ECO:0000313" key="2">
    <source>
        <dbReference type="EMBL" id="NML75004.1"/>
    </source>
</evidence>
<evidence type="ECO:0000256" key="1">
    <source>
        <dbReference type="SAM" id="Phobius"/>
    </source>
</evidence>
<feature type="transmembrane region" description="Helical" evidence="1">
    <location>
        <begin position="28"/>
        <end position="48"/>
    </location>
</feature>